<comment type="caution">
    <text evidence="1">The sequence shown here is derived from an EMBL/GenBank/DDBJ whole genome shotgun (WGS) entry which is preliminary data.</text>
</comment>
<organism evidence="1 2">
    <name type="scientific">Effrenium voratum</name>
    <dbReference type="NCBI Taxonomy" id="2562239"/>
    <lineage>
        <taxon>Eukaryota</taxon>
        <taxon>Sar</taxon>
        <taxon>Alveolata</taxon>
        <taxon>Dinophyceae</taxon>
        <taxon>Suessiales</taxon>
        <taxon>Symbiodiniaceae</taxon>
        <taxon>Effrenium</taxon>
    </lineage>
</organism>
<sequence length="74" mass="8149">MMNGLFAIDADELRVLGAGTSMANWREVATNETQRALEYIRSELGSLGASVSIEHLRWAYLAGPRVDDPRGIQT</sequence>
<name>A0AA36JQP0_9DINO</name>
<evidence type="ECO:0000313" key="2">
    <source>
        <dbReference type="Proteomes" id="UP001178507"/>
    </source>
</evidence>
<gene>
    <name evidence="1" type="ORF">EVOR1521_LOCUS30946</name>
</gene>
<evidence type="ECO:0000313" key="1">
    <source>
        <dbReference type="EMBL" id="CAJ1409995.1"/>
    </source>
</evidence>
<accession>A0AA36JQP0</accession>
<dbReference type="Proteomes" id="UP001178507">
    <property type="component" value="Unassembled WGS sequence"/>
</dbReference>
<dbReference type="AlphaFoldDB" id="A0AA36JQP0"/>
<keyword evidence="2" id="KW-1185">Reference proteome</keyword>
<dbReference type="EMBL" id="CAUJNA010003799">
    <property type="protein sequence ID" value="CAJ1409995.1"/>
    <property type="molecule type" value="Genomic_DNA"/>
</dbReference>
<protein>
    <submittedName>
        <fullName evidence="1">Uncharacterized protein</fullName>
    </submittedName>
</protein>
<reference evidence="1" key="1">
    <citation type="submission" date="2023-08" db="EMBL/GenBank/DDBJ databases">
        <authorList>
            <person name="Chen Y."/>
            <person name="Shah S."/>
            <person name="Dougan E. K."/>
            <person name="Thang M."/>
            <person name="Chan C."/>
        </authorList>
    </citation>
    <scope>NUCLEOTIDE SEQUENCE</scope>
</reference>
<proteinExistence type="predicted"/>